<protein>
    <submittedName>
        <fullName evidence="2">Uncharacterized protein</fullName>
    </submittedName>
</protein>
<keyword evidence="3" id="KW-1185">Reference proteome</keyword>
<dbReference type="Proteomes" id="UP000231932">
    <property type="component" value="Chromosome"/>
</dbReference>
<reference evidence="3" key="1">
    <citation type="submission" date="2017-11" db="EMBL/GenBank/DDBJ databases">
        <title>Complete Genome Sequence of Kyrpidia sp. Strain EA-1, a thermophilic, hydrogen-oxidizing Bacterium, isolated from the Azores.</title>
        <authorList>
            <person name="Reiner J.E."/>
            <person name="Lapp C.J."/>
            <person name="Bunk B."/>
            <person name="Gescher J."/>
        </authorList>
    </citation>
    <scope>NUCLEOTIDE SEQUENCE [LARGE SCALE GENOMIC DNA]</scope>
    <source>
        <strain evidence="3">EA-1</strain>
    </source>
</reference>
<accession>A0A2K8NAD7</accession>
<dbReference type="EMBL" id="CP024955">
    <property type="protein sequence ID" value="ATY86291.1"/>
    <property type="molecule type" value="Genomic_DNA"/>
</dbReference>
<gene>
    <name evidence="2" type="ORF">CVV65_16265</name>
</gene>
<dbReference type="AlphaFoldDB" id="A0A2K8NAD7"/>
<evidence type="ECO:0000313" key="3">
    <source>
        <dbReference type="Proteomes" id="UP000231932"/>
    </source>
</evidence>
<feature type="region of interest" description="Disordered" evidence="1">
    <location>
        <begin position="98"/>
        <end position="123"/>
    </location>
</feature>
<name>A0A2K8NAD7_9BACL</name>
<organism evidence="2 3">
    <name type="scientific">Kyrpidia spormannii</name>
    <dbReference type="NCBI Taxonomy" id="2055160"/>
    <lineage>
        <taxon>Bacteria</taxon>
        <taxon>Bacillati</taxon>
        <taxon>Bacillota</taxon>
        <taxon>Bacilli</taxon>
        <taxon>Bacillales</taxon>
        <taxon>Alicyclobacillaceae</taxon>
        <taxon>Kyrpidia</taxon>
    </lineage>
</organism>
<sequence>MAGGSALSDFFAVPGLWPDLRAGDGVRLRGAGTLDDRGLLFTTATSLSRSFSHHPMGGGDLGCWTVRPTFGTCTRFSRGILKAEVSICRRPIIRKAQTGGGESRVPLTAQRQRRRGGKAFSPGMEGKALDQAGLIHLRQDGLWADGEERIGGSDQC</sequence>
<evidence type="ECO:0000313" key="2">
    <source>
        <dbReference type="EMBL" id="ATY86291.1"/>
    </source>
</evidence>
<evidence type="ECO:0000256" key="1">
    <source>
        <dbReference type="SAM" id="MobiDB-lite"/>
    </source>
</evidence>
<dbReference type="KEGG" id="kyr:CVV65_16265"/>
<proteinExistence type="predicted"/>